<evidence type="ECO:0000313" key="2">
    <source>
        <dbReference type="EMBL" id="AZR06350.1"/>
    </source>
</evidence>
<evidence type="ECO:0000256" key="1">
    <source>
        <dbReference type="SAM" id="MobiDB-lite"/>
    </source>
</evidence>
<evidence type="ECO:0000313" key="3">
    <source>
        <dbReference type="Proteomes" id="UP000275951"/>
    </source>
</evidence>
<name>A0A3S9QK33_9ACTO</name>
<dbReference type="Proteomes" id="UP000275951">
    <property type="component" value="Chromosome"/>
</dbReference>
<accession>A0A3S9QK33</accession>
<dbReference type="EMBL" id="CP033905">
    <property type="protein sequence ID" value="AZR06350.1"/>
    <property type="molecule type" value="Genomic_DNA"/>
</dbReference>
<reference evidence="2 3" key="1">
    <citation type="submission" date="2018-11" db="EMBL/GenBank/DDBJ databases">
        <title>Multidrug-resistant genes are associated with an 42-kb island TGI1 carrying a complex class 1 integron in a Trueperella pyogenes.</title>
        <authorList>
            <person name="Dong W."/>
        </authorList>
    </citation>
    <scope>NUCLEOTIDE SEQUENCE [LARGE SCALE GENOMIC DNA]</scope>
    <source>
        <strain evidence="2 3">TP4</strain>
    </source>
</reference>
<sequence length="170" mass="17789">MTVNNPFVTPAAASGGIDWNTLNGALVIIKVTAFETGIQTSNGPRDAARADVYPIDGPQAGDKHEDTLIFPKVLASQLRPRVGQLVIGRVGQGTAKSGQNAPWILQDPTQADIQAGVVAWQKIQAGQFQAPAPQAQPQTQPVQQAPAQTGQPAQQAPTWGTAPQQGGLPF</sequence>
<protein>
    <submittedName>
        <fullName evidence="2">Uncharacterized protein</fullName>
    </submittedName>
</protein>
<feature type="compositionally biased region" description="Low complexity" evidence="1">
    <location>
        <begin position="128"/>
        <end position="157"/>
    </location>
</feature>
<proteinExistence type="predicted"/>
<gene>
    <name evidence="2" type="ORF">EBQ10_02950</name>
</gene>
<dbReference type="RefSeq" id="WP_126919844.1">
    <property type="nucleotide sequence ID" value="NZ_CP033905.1"/>
</dbReference>
<dbReference type="AlphaFoldDB" id="A0A3S9QK33"/>
<organism evidence="2 3">
    <name type="scientific">Trueperella pyogenes</name>
    <dbReference type="NCBI Taxonomy" id="1661"/>
    <lineage>
        <taxon>Bacteria</taxon>
        <taxon>Bacillati</taxon>
        <taxon>Actinomycetota</taxon>
        <taxon>Actinomycetes</taxon>
        <taxon>Actinomycetales</taxon>
        <taxon>Actinomycetaceae</taxon>
        <taxon>Trueperella</taxon>
    </lineage>
</organism>
<feature type="region of interest" description="Disordered" evidence="1">
    <location>
        <begin position="128"/>
        <end position="170"/>
    </location>
</feature>